<feature type="repeat" description="HEAT" evidence="10">
    <location>
        <begin position="587"/>
        <end position="625"/>
    </location>
</feature>
<dbReference type="GO" id="GO:0030686">
    <property type="term" value="C:90S preribosome"/>
    <property type="evidence" value="ECO:0007669"/>
    <property type="project" value="TreeGrafter"/>
</dbReference>
<dbReference type="PROSITE" id="PS50077">
    <property type="entry name" value="HEAT_REPEAT"/>
    <property type="match status" value="2"/>
</dbReference>
<dbReference type="Pfam" id="PF23243">
    <property type="entry name" value="HEAT_HEATR1"/>
    <property type="match status" value="1"/>
</dbReference>
<dbReference type="InterPro" id="IPR022125">
    <property type="entry name" value="U3snoRNP10_N"/>
</dbReference>
<comment type="subunit">
    <text evidence="3 11">Component of the ribosomal small subunit (SSU) processome.</text>
</comment>
<proteinExistence type="inferred from homology"/>
<evidence type="ECO:0000313" key="13">
    <source>
        <dbReference type="EMBL" id="KAH8703156.1"/>
    </source>
</evidence>
<evidence type="ECO:0000256" key="9">
    <source>
        <dbReference type="ARBA" id="ARBA00025076"/>
    </source>
</evidence>
<dbReference type="GO" id="GO:0030515">
    <property type="term" value="F:snoRNA binding"/>
    <property type="evidence" value="ECO:0007669"/>
    <property type="project" value="TreeGrafter"/>
</dbReference>
<dbReference type="RefSeq" id="XP_046076174.1">
    <property type="nucleotide sequence ID" value="XM_046222627.1"/>
</dbReference>
<comment type="similarity">
    <text evidence="2 11">Belongs to the HEATR1/UTP10 family.</text>
</comment>
<evidence type="ECO:0000256" key="8">
    <source>
        <dbReference type="ARBA" id="ARBA00023274"/>
    </source>
</evidence>
<dbReference type="PANTHER" id="PTHR13457">
    <property type="entry name" value="BAP28"/>
    <property type="match status" value="1"/>
</dbReference>
<dbReference type="GO" id="GO:0034455">
    <property type="term" value="C:t-UTP complex"/>
    <property type="evidence" value="ECO:0007669"/>
    <property type="project" value="TreeGrafter"/>
</dbReference>
<dbReference type="InterPro" id="IPR021133">
    <property type="entry name" value="HEAT_type_2"/>
</dbReference>
<evidence type="ECO:0000256" key="7">
    <source>
        <dbReference type="ARBA" id="ARBA00023242"/>
    </source>
</evidence>
<accession>A0AAD4KZT7</accession>
<comment type="caution">
    <text evidence="13">The sequence shown here is derived from an EMBL/GenBank/DDBJ whole genome shotgun (WGS) entry which is preliminary data.</text>
</comment>
<dbReference type="GO" id="GO:0032040">
    <property type="term" value="C:small-subunit processome"/>
    <property type="evidence" value="ECO:0007669"/>
    <property type="project" value="TreeGrafter"/>
</dbReference>
<keyword evidence="8 11" id="KW-0687">Ribonucleoprotein</keyword>
<dbReference type="PANTHER" id="PTHR13457:SF1">
    <property type="entry name" value="HEAT REPEAT-CONTAINING PROTEIN 1"/>
    <property type="match status" value="1"/>
</dbReference>
<evidence type="ECO:0000256" key="6">
    <source>
        <dbReference type="ARBA" id="ARBA00022552"/>
    </source>
</evidence>
<dbReference type="SMART" id="SM01036">
    <property type="entry name" value="BP28CT"/>
    <property type="match status" value="1"/>
</dbReference>
<dbReference type="InterPro" id="IPR011989">
    <property type="entry name" value="ARM-like"/>
</dbReference>
<dbReference type="SUPFAM" id="SSF48371">
    <property type="entry name" value="ARM repeat"/>
    <property type="match status" value="2"/>
</dbReference>
<feature type="repeat" description="HEAT" evidence="10">
    <location>
        <begin position="1759"/>
        <end position="1797"/>
    </location>
</feature>
<dbReference type="GO" id="GO:0000462">
    <property type="term" value="P:maturation of SSU-rRNA from tricistronic rRNA transcript (SSU-rRNA, 5.8S rRNA, LSU-rRNA)"/>
    <property type="evidence" value="ECO:0007669"/>
    <property type="project" value="TreeGrafter"/>
</dbReference>
<dbReference type="InterPro" id="IPR040191">
    <property type="entry name" value="UTP10"/>
</dbReference>
<gene>
    <name evidence="13" type="ORF">BGW36DRAFT_83573</name>
</gene>
<evidence type="ECO:0000256" key="11">
    <source>
        <dbReference type="RuleBase" id="RU367065"/>
    </source>
</evidence>
<feature type="domain" description="BP28 C-terminal" evidence="12">
    <location>
        <begin position="1502"/>
        <end position="1655"/>
    </location>
</feature>
<dbReference type="Gene3D" id="1.25.10.10">
    <property type="entry name" value="Leucine-rich Repeat Variant"/>
    <property type="match status" value="3"/>
</dbReference>
<protein>
    <recommendedName>
        <fullName evidence="4 11">U3 small nucleolar RNA-associated protein 10</fullName>
    </recommendedName>
</protein>
<keyword evidence="6 11" id="KW-0698">rRNA processing</keyword>
<evidence type="ECO:0000256" key="5">
    <source>
        <dbReference type="ARBA" id="ARBA00022517"/>
    </source>
</evidence>
<keyword evidence="14" id="KW-1185">Reference proteome</keyword>
<comment type="subcellular location">
    <subcellularLocation>
        <location evidence="1 11">Nucleus</location>
        <location evidence="1 11">Nucleolus</location>
    </subcellularLocation>
</comment>
<dbReference type="Proteomes" id="UP001201262">
    <property type="component" value="Unassembled WGS sequence"/>
</dbReference>
<name>A0AAD4KZT7_9EURO</name>
<evidence type="ECO:0000313" key="14">
    <source>
        <dbReference type="Proteomes" id="UP001201262"/>
    </source>
</evidence>
<comment type="function">
    <text evidence="9">Involved in nucleolar processing of pre-18S ribosomal RNA. Involved in ribosome biosynthesis.</text>
</comment>
<reference evidence="13" key="1">
    <citation type="submission" date="2021-12" db="EMBL/GenBank/DDBJ databases">
        <title>Convergent genome expansion in fungi linked to evolution of root-endophyte symbiosis.</title>
        <authorList>
            <consortium name="DOE Joint Genome Institute"/>
            <person name="Ke Y.-H."/>
            <person name="Bonito G."/>
            <person name="Liao H.-L."/>
            <person name="Looney B."/>
            <person name="Rojas-Flechas A."/>
            <person name="Nash J."/>
            <person name="Hameed K."/>
            <person name="Schadt C."/>
            <person name="Martin F."/>
            <person name="Crous P.W."/>
            <person name="Miettinen O."/>
            <person name="Magnuson J.K."/>
            <person name="Labbe J."/>
            <person name="Jacobson D."/>
            <person name="Doktycz M.J."/>
            <person name="Veneault-Fourrey C."/>
            <person name="Kuo A."/>
            <person name="Mondo S."/>
            <person name="Calhoun S."/>
            <person name="Riley R."/>
            <person name="Ohm R."/>
            <person name="LaButti K."/>
            <person name="Andreopoulos B."/>
            <person name="Pangilinan J."/>
            <person name="Nolan M."/>
            <person name="Tritt A."/>
            <person name="Clum A."/>
            <person name="Lipzen A."/>
            <person name="Daum C."/>
            <person name="Barry K."/>
            <person name="Grigoriev I.V."/>
            <person name="Vilgalys R."/>
        </authorList>
    </citation>
    <scope>NUCLEOTIDE SEQUENCE</scope>
    <source>
        <strain evidence="13">PMI_201</strain>
    </source>
</reference>
<dbReference type="Pfam" id="PF12397">
    <property type="entry name" value="U3snoRNP10"/>
    <property type="match status" value="1"/>
</dbReference>
<evidence type="ECO:0000256" key="10">
    <source>
        <dbReference type="PROSITE-ProRule" id="PRU00103"/>
    </source>
</evidence>
<dbReference type="EMBL" id="JAJTJA010000002">
    <property type="protein sequence ID" value="KAH8703156.1"/>
    <property type="molecule type" value="Genomic_DNA"/>
</dbReference>
<evidence type="ECO:0000256" key="2">
    <source>
        <dbReference type="ARBA" id="ARBA00010559"/>
    </source>
</evidence>
<evidence type="ECO:0000256" key="4">
    <source>
        <dbReference type="ARBA" id="ARBA00015399"/>
    </source>
</evidence>
<sequence length="1798" mass="198721">MASSLSAQLAQIATKSTNQLDLKAQQVAHSKSLIFDYKTAKSQDFHAIYEICYDGFRELCQLDTRFTEFDRNIFSPHSKTQDRAEMTPAQNKELDSVLESFMALVGGRLQLSPAIRALEWLVRRFRVHEFNTAFFVLTFLPYHSLPIFLNLLHILPQDFTPALNDFHPYKESRINPPREAIVRTAVKNKAFTAAFNNYTLQVSKQKAHYHGLLVFWSGIMTQAISHMLDAARSGRQDVERKNHEDIFLRFLPVLNDGFAMNKISELIIGCYMITVVFATKAALKENVIDTLMSAVSGSWTPETVNSAMVTLAVLAEQKEDYSLPKDVIRSFLRLDENVDLLTDVATQYKTSKLLLGLISGCFARMQKRGPEAGMDFITSLFESGLLDEAGSKDALKLILQRTVDLQKSGELSLELQNGVSEFVQTLNISDTYRPLLQAVTADSGMDVDSLEHSLQLAIEAHPANQPTEDVEMEDIDEQEEVDTFAPLLESLSQESLLSSSFLAQKNPPLFEKLLQALTIAVESPEKWNRISSLPILGKSQLAESPQYLSFLIRVFSGHHAVQVRVTALKDISTSIEAFKSGFDMQALIPYIIAALADPAKAVRTEAAKLVGTLATLQQKAKNEDNVTIWAHDSLYEKKTQNWMSTRDAEKIVDAVLLSGLEGYVQDHTYIVSIVQRALKGSSSDSTEESGIELKKSLRQSFLSFLCSHVVSTPLFAVKLRLLKVVNGVDKISSMTRTKELAPLITQWRALYQAEVSEICAKEQLSSAELDQEIVATVSPKDKDAENVLISSIEKSSSNIRPDFVSAVFTRIGQIWSKIGPERQASTSRRLFDLSFNGNDAVKSDAREALRSVQLPGAILVEFLNKIPELIATLESHSPSPKRRRTNQNNAVAALSSTELNGTIEQVTYILELVDGSVPEDDPELSTGLFKALAALHVLKSRIQSSLGYLLSLALGSLLAIVNKSKTSSKASFDTSTIRADLVVDCVRTTESPQVQNTALLLVSGLAVIAPEQVLHSVMPIFTFMGSSVLKKDDDYSVMVIDQTIDQVVPVLVQSLRNQKRDVVAGTSDLLLSFTAAFEHIPSHRRQRLFQALVTKLGAQDFLFAVLAMLANRYGLDKNVSSLATSLVTGLDPQVQLISYQKYLSLVNDCLKPKPAISQALLGIGNEGAGDKYTVTETLLRSLAHLFKNPTLGSQMKAIFDSDDEEKIAVIGNIFSQILEQVLSLADLVHDTKPVSIACSEVLASVLNVLSLVDFLDTVEQLLQRPSADVRRKVLRLLENRLRQPAERDGSSQNRVLDFIAFLVDIVKSSDDILLKHAAVACIDRIAEKYGRKDTEKVIPAAMVIASDACLGQTDNRIRVMGLLCLASMADVLGEAVIPTLPETLKRSFSLLEASMDSETVNEPLHNAVFSLLSALLVQVPYMFSSKNLDTILQLSFKSAKLELSSEGDDARRDTLKLIAKKVDEKESFGAVERNWSVATASGSMATKEALDIVTVAIDKHPKSDTVKNVGTLTKLLHKAFDLRREQTSTPEDSQFEETELEAVEGIVNNVAIKMIYKLNDTVFRPLFIDLVEWATNGLPKSDAEGQVLRLTSFYKFLQTFFGTLKSIVTSYSSYILDNAIEVLKTAKPGAKESKDLWLAAVRMLNSAFEHDQDGFWQSPSHLSGVSKALISQLLRATNSSTATIIINEAVPAIAELAVAADSPDNYKEMNTQIMKYLRPATSAAAEGGDSAHTRLAALKAEQALTERLGEEWLALLPEMLPFISELMEDEDEQVEKEAIKWVRSIEDILGEKLDDMLT</sequence>
<dbReference type="InterPro" id="IPR012954">
    <property type="entry name" value="BP28_C_dom"/>
</dbReference>
<keyword evidence="7 11" id="KW-0539">Nucleus</keyword>
<dbReference type="InterPro" id="IPR016024">
    <property type="entry name" value="ARM-type_fold"/>
</dbReference>
<dbReference type="GO" id="GO:0045943">
    <property type="term" value="P:positive regulation of transcription by RNA polymerase I"/>
    <property type="evidence" value="ECO:0007669"/>
    <property type="project" value="TreeGrafter"/>
</dbReference>
<evidence type="ECO:0000259" key="12">
    <source>
        <dbReference type="SMART" id="SM01036"/>
    </source>
</evidence>
<dbReference type="Pfam" id="PF08146">
    <property type="entry name" value="BP28CT"/>
    <property type="match status" value="1"/>
</dbReference>
<keyword evidence="5 11" id="KW-0690">Ribosome biogenesis</keyword>
<dbReference type="InterPro" id="IPR056473">
    <property type="entry name" value="HEAT_Utp10/HEAT1"/>
</dbReference>
<dbReference type="GeneID" id="70252913"/>
<organism evidence="13 14">
    <name type="scientific">Talaromyces proteolyticus</name>
    <dbReference type="NCBI Taxonomy" id="1131652"/>
    <lineage>
        <taxon>Eukaryota</taxon>
        <taxon>Fungi</taxon>
        <taxon>Dikarya</taxon>
        <taxon>Ascomycota</taxon>
        <taxon>Pezizomycotina</taxon>
        <taxon>Eurotiomycetes</taxon>
        <taxon>Eurotiomycetidae</taxon>
        <taxon>Eurotiales</taxon>
        <taxon>Trichocomaceae</taxon>
        <taxon>Talaromyces</taxon>
        <taxon>Talaromyces sect. Bacilispori</taxon>
    </lineage>
</organism>
<evidence type="ECO:0000256" key="3">
    <source>
        <dbReference type="ARBA" id="ARBA00011399"/>
    </source>
</evidence>
<evidence type="ECO:0000256" key="1">
    <source>
        <dbReference type="ARBA" id="ARBA00004604"/>
    </source>
</evidence>